<dbReference type="Proteomes" id="UP000270697">
    <property type="component" value="Unassembled WGS sequence"/>
</dbReference>
<name>A0A1I4YP23_9PSEU</name>
<evidence type="ECO:0000313" key="3">
    <source>
        <dbReference type="Proteomes" id="UP000199398"/>
    </source>
</evidence>
<keyword evidence="4" id="KW-1185">Reference proteome</keyword>
<sequence length="81" mass="8772">MVGVIARKPCTVSGIRRVRLGKVARNDGIVLFPAGATKVHPITSITRPARGRVRIEFGDAEHPQHVDAPASVLVSIIRRAR</sequence>
<organism evidence="2 3">
    <name type="scientific">Saccharopolyspora antimicrobica</name>
    <dbReference type="NCBI Taxonomy" id="455193"/>
    <lineage>
        <taxon>Bacteria</taxon>
        <taxon>Bacillati</taxon>
        <taxon>Actinomycetota</taxon>
        <taxon>Actinomycetes</taxon>
        <taxon>Pseudonocardiales</taxon>
        <taxon>Pseudonocardiaceae</taxon>
        <taxon>Saccharopolyspora</taxon>
    </lineage>
</organism>
<reference evidence="1 4" key="2">
    <citation type="submission" date="2018-10" db="EMBL/GenBank/DDBJ databases">
        <title>Sequencing the genomes of 1000 actinobacteria strains.</title>
        <authorList>
            <person name="Klenk H.-P."/>
        </authorList>
    </citation>
    <scope>NUCLEOTIDE SEQUENCE [LARGE SCALE GENOMIC DNA]</scope>
    <source>
        <strain evidence="1 4">DSM 45119</strain>
    </source>
</reference>
<protein>
    <submittedName>
        <fullName evidence="2">Uncharacterized protein</fullName>
    </submittedName>
</protein>
<dbReference type="STRING" id="455193.SAMN05421805_104214"/>
<reference evidence="2 3" key="1">
    <citation type="submission" date="2016-10" db="EMBL/GenBank/DDBJ databases">
        <authorList>
            <person name="de Groot N.N."/>
        </authorList>
    </citation>
    <scope>NUCLEOTIDE SEQUENCE [LARGE SCALE GENOMIC DNA]</scope>
    <source>
        <strain evidence="2 3">CPCC 201259</strain>
    </source>
</reference>
<evidence type="ECO:0000313" key="4">
    <source>
        <dbReference type="Proteomes" id="UP000270697"/>
    </source>
</evidence>
<evidence type="ECO:0000313" key="2">
    <source>
        <dbReference type="EMBL" id="SFN39350.1"/>
    </source>
</evidence>
<accession>A0A1I4YP23</accession>
<dbReference type="EMBL" id="FOUP01000004">
    <property type="protein sequence ID" value="SFN39350.1"/>
    <property type="molecule type" value="Genomic_DNA"/>
</dbReference>
<evidence type="ECO:0000313" key="1">
    <source>
        <dbReference type="EMBL" id="RKT82743.1"/>
    </source>
</evidence>
<gene>
    <name evidence="1" type="ORF">ATL45_0998</name>
    <name evidence="2" type="ORF">SAMN05421805_104214</name>
</gene>
<proteinExistence type="predicted"/>
<dbReference type="Proteomes" id="UP000199398">
    <property type="component" value="Unassembled WGS sequence"/>
</dbReference>
<dbReference type="RefSeq" id="WP_093152069.1">
    <property type="nucleotide sequence ID" value="NZ_FOUP01000004.1"/>
</dbReference>
<dbReference type="EMBL" id="RBXX01000002">
    <property type="protein sequence ID" value="RKT82743.1"/>
    <property type="molecule type" value="Genomic_DNA"/>
</dbReference>
<dbReference type="AlphaFoldDB" id="A0A1I4YP23"/>